<dbReference type="InterPro" id="IPR001270">
    <property type="entry name" value="ClpA/B"/>
</dbReference>
<proteinExistence type="predicted"/>
<evidence type="ECO:0000313" key="2">
    <source>
        <dbReference type="EMBL" id="KHM51849.1"/>
    </source>
</evidence>
<dbReference type="GO" id="GO:0006508">
    <property type="term" value="P:proteolysis"/>
    <property type="evidence" value="ECO:0007669"/>
    <property type="project" value="InterPro"/>
</dbReference>
<dbReference type="InterPro" id="IPR003959">
    <property type="entry name" value="ATPase_AAA_core"/>
</dbReference>
<evidence type="ECO:0000259" key="1">
    <source>
        <dbReference type="SMART" id="SM00382"/>
    </source>
</evidence>
<feature type="domain" description="AAA+ ATPase" evidence="1">
    <location>
        <begin position="553"/>
        <end position="689"/>
    </location>
</feature>
<dbReference type="InterPro" id="IPR037219">
    <property type="entry name" value="Peptidase_M41-like"/>
</dbReference>
<dbReference type="PANTHER" id="PTHR23076">
    <property type="entry name" value="METALLOPROTEASE M41 FTSH"/>
    <property type="match status" value="1"/>
</dbReference>
<dbReference type="Gene3D" id="3.40.50.300">
    <property type="entry name" value="P-loop containing nucleotide triphosphate hydrolases"/>
    <property type="match status" value="2"/>
</dbReference>
<dbReference type="Pfam" id="PF07724">
    <property type="entry name" value="AAA_2"/>
    <property type="match status" value="1"/>
</dbReference>
<dbReference type="GO" id="GO:0005524">
    <property type="term" value="F:ATP binding"/>
    <property type="evidence" value="ECO:0007669"/>
    <property type="project" value="InterPro"/>
</dbReference>
<dbReference type="Gene3D" id="1.20.58.760">
    <property type="entry name" value="Peptidase M41"/>
    <property type="match status" value="1"/>
</dbReference>
<sequence>MKRNKKKELVELSKNTKTLYQTLCANIKGQDAAIHYFVQGIFKGQFIPESSGQTLHNIFLLSGPPGIGKSRLAHITADVLKRSILEINLDMNAAETFAKDLVNTVSGSKKTGRITKFVEENPSGILLLKNIEKASPKVVSAISQIIETGRVVDASTGKSISFGESIIIFTTHVGAELYLNDNLGSMLPKSVILGSFAKELEESDFPIIFFYEYFNNENIIFFKDMAVNHLLELMEQSFFDFANEIKNEYGYDMDLDPDMLNLCLFNQCDMIDANSVLPLSRAFLKNEFYELSRHLAPDALTKIQKIIFTVERPELESPMATLFNYKEKPQVLLVADREKYKCLLENEFIDYIFVTSIDEAVKTLSNTILSFVVVDLMEGVEDRGFNVLSLDDEVSVGLGVFEIVRENLPTLPVYLIKHDNITMADYFTFMQKGARGTVDLSVDREHAQAEMLLVARDTLIQKNYDALQREDLIVKYNTAQQISDDGKTAEVIFYDFDFETLKGPDPVDEYLEEEKEPRYFDDIVGGTSAKEDLKYLKEYLVNPEAFVMKYHSVPGGVLLFGSADAGKVSLARALATEAEASLLMITPSRLADLTPEGACQLLKDLFEKAIREAPAVILIEKFDLLIKACGLGAVRTFINGIKDIKNCGSPVLFVGTMNWSHSTVSDENSELDPELLHLLEHKIYVRLPDRDERIAGIKKALNNKGITTIPDTIINNIADRVFGHSIADINEFISLATRMALKQQKEVDSDILSDALDELTFGQKHDWEEINYFATAVHEAGHAYLLWLTGEQSSFVTIVGREEYGGYTKPKVNEKISKNYNRQWYVDKIRVSLAGRAAEVVFFGEKEGVNAGISGDLENATVHAVLMVNNLGMGKQLRAYIPLETLSVSPAAVKVYEEANEIIQQEYENTLKIVKKGKKAIKALADKLVEKYQLTGPEIDEIFAKFKKA</sequence>
<dbReference type="PRINTS" id="PR00300">
    <property type="entry name" value="CLPPROTEASEA"/>
</dbReference>
<dbReference type="InterPro" id="IPR003593">
    <property type="entry name" value="AAA+_ATPase"/>
</dbReference>
<reference evidence="2 3" key="1">
    <citation type="journal article" date="2013" name="PLoS ONE">
        <title>Identification and characterization of three novel lipases belonging to families II and V from Anaerovibrio lipolyticus 5ST.</title>
        <authorList>
            <person name="Prive F."/>
            <person name="Kaderbhai N.N."/>
            <person name="Girdwood S."/>
            <person name="Worgan H.J."/>
            <person name="Pinloche E."/>
            <person name="Scollan N.D."/>
            <person name="Huws S.A."/>
            <person name="Newbold C.J."/>
        </authorList>
    </citation>
    <scope>NUCLEOTIDE SEQUENCE [LARGE SCALE GENOMIC DNA]</scope>
    <source>
        <strain evidence="2 3">5S</strain>
    </source>
</reference>
<feature type="domain" description="AAA+ ATPase" evidence="1">
    <location>
        <begin position="55"/>
        <end position="197"/>
    </location>
</feature>
<gene>
    <name evidence="2" type="ORF">NZ47_08215</name>
</gene>
<dbReference type="AlphaFoldDB" id="A0A0B2JW80"/>
<evidence type="ECO:0000313" key="3">
    <source>
        <dbReference type="Proteomes" id="UP000030993"/>
    </source>
</evidence>
<dbReference type="SMART" id="SM00382">
    <property type="entry name" value="AAA"/>
    <property type="match status" value="2"/>
</dbReference>
<dbReference type="EMBL" id="JSCE01000168">
    <property type="protein sequence ID" value="KHM51849.1"/>
    <property type="molecule type" value="Genomic_DNA"/>
</dbReference>
<dbReference type="RefSeq" id="WP_039209045.1">
    <property type="nucleotide sequence ID" value="NZ_JSCE01000168.1"/>
</dbReference>
<dbReference type="PANTHER" id="PTHR23076:SF97">
    <property type="entry name" value="ATP-DEPENDENT ZINC METALLOPROTEASE YME1L1"/>
    <property type="match status" value="1"/>
</dbReference>
<name>A0A0B2JW80_9FIRM</name>
<dbReference type="InterPro" id="IPR000642">
    <property type="entry name" value="Peptidase_M41"/>
</dbReference>
<keyword evidence="3" id="KW-1185">Reference proteome</keyword>
<comment type="caution">
    <text evidence="2">The sequence shown here is derived from an EMBL/GenBank/DDBJ whole genome shotgun (WGS) entry which is preliminary data.</text>
</comment>
<dbReference type="STRING" id="82374.NZ47_08215"/>
<dbReference type="Pfam" id="PF01434">
    <property type="entry name" value="Peptidase_M41"/>
    <property type="match status" value="1"/>
</dbReference>
<organism evidence="2 3">
    <name type="scientific">Anaerovibrio lipolyticus</name>
    <dbReference type="NCBI Taxonomy" id="82374"/>
    <lineage>
        <taxon>Bacteria</taxon>
        <taxon>Bacillati</taxon>
        <taxon>Bacillota</taxon>
        <taxon>Negativicutes</taxon>
        <taxon>Selenomonadales</taxon>
        <taxon>Selenomonadaceae</taxon>
        <taxon>Anaerovibrio</taxon>
    </lineage>
</organism>
<dbReference type="Pfam" id="PF00004">
    <property type="entry name" value="AAA"/>
    <property type="match status" value="1"/>
</dbReference>
<dbReference type="Gene3D" id="1.10.8.60">
    <property type="match status" value="1"/>
</dbReference>
<dbReference type="GO" id="GO:0016887">
    <property type="term" value="F:ATP hydrolysis activity"/>
    <property type="evidence" value="ECO:0007669"/>
    <property type="project" value="InterPro"/>
</dbReference>
<dbReference type="Proteomes" id="UP000030993">
    <property type="component" value="Unassembled WGS sequence"/>
</dbReference>
<dbReference type="SUPFAM" id="SSF140990">
    <property type="entry name" value="FtsH protease domain-like"/>
    <property type="match status" value="1"/>
</dbReference>
<accession>A0A0B2JW80</accession>
<dbReference type="InterPro" id="IPR027417">
    <property type="entry name" value="P-loop_NTPase"/>
</dbReference>
<dbReference type="eggNOG" id="COG0465">
    <property type="taxonomic scope" value="Bacteria"/>
</dbReference>
<dbReference type="SUPFAM" id="SSF52540">
    <property type="entry name" value="P-loop containing nucleoside triphosphate hydrolases"/>
    <property type="match status" value="2"/>
</dbReference>
<dbReference type="GO" id="GO:0004222">
    <property type="term" value="F:metalloendopeptidase activity"/>
    <property type="evidence" value="ECO:0007669"/>
    <property type="project" value="InterPro"/>
</dbReference>
<dbReference type="GO" id="GO:0004176">
    <property type="term" value="F:ATP-dependent peptidase activity"/>
    <property type="evidence" value="ECO:0007669"/>
    <property type="project" value="InterPro"/>
</dbReference>
<protein>
    <recommendedName>
        <fullName evidence="1">AAA+ ATPase domain-containing protein</fullName>
    </recommendedName>
</protein>